<protein>
    <recommendedName>
        <fullName evidence="1">Methyltransferase FkbM domain-containing protein</fullName>
    </recommendedName>
</protein>
<dbReference type="InterPro" id="IPR029063">
    <property type="entry name" value="SAM-dependent_MTases_sf"/>
</dbReference>
<evidence type="ECO:0000313" key="2">
    <source>
        <dbReference type="EMBL" id="UGS38806.1"/>
    </source>
</evidence>
<keyword evidence="3" id="KW-1185">Reference proteome</keyword>
<sequence length="218" mass="24188">MAVKSYSQVGEDLQIAYFIGRGADVRYIDVGCLWPVQHSNSYYFYERGGSGLCIDPNPTVGDEYRETRPRDVFVNCGIGAEAGMMTYVMHENPVFNTFSTQRAAEVARKAEKRPGGRTMTGTVEVAIKPLAQVVAETGFAERVEGRVDFLSIDVEGFELDVIRGFDFGVLRPKLIVTEHLRGKADAVEDAEIVKVMAGHGYWVGGYTGHDLYFLDERA</sequence>
<reference evidence="2" key="1">
    <citation type="journal article" date="2022" name="Int. J. Syst. Evol. Microbiol.">
        <title>Pseudomonas aegrilactucae sp. nov. and Pseudomonas morbosilactucae sp. nov., pathogens causing bacterial rot of lettuce in Japan.</title>
        <authorList>
            <person name="Sawada H."/>
            <person name="Fujikawa T."/>
            <person name="Satou M."/>
        </authorList>
    </citation>
    <scope>NUCLEOTIDE SEQUENCE</scope>
    <source>
        <strain evidence="2">0166_1</strain>
    </source>
</reference>
<gene>
    <name evidence="2" type="ORF">DSM104329_05236</name>
</gene>
<organism evidence="2 3">
    <name type="scientific">Capillimicrobium parvum</name>
    <dbReference type="NCBI Taxonomy" id="2884022"/>
    <lineage>
        <taxon>Bacteria</taxon>
        <taxon>Bacillati</taxon>
        <taxon>Actinomycetota</taxon>
        <taxon>Thermoleophilia</taxon>
        <taxon>Solirubrobacterales</taxon>
        <taxon>Capillimicrobiaceae</taxon>
        <taxon>Capillimicrobium</taxon>
    </lineage>
</organism>
<dbReference type="SUPFAM" id="SSF53335">
    <property type="entry name" value="S-adenosyl-L-methionine-dependent methyltransferases"/>
    <property type="match status" value="1"/>
</dbReference>
<evidence type="ECO:0000259" key="1">
    <source>
        <dbReference type="Pfam" id="PF05050"/>
    </source>
</evidence>
<accession>A0A9E7C2U2</accession>
<dbReference type="RefSeq" id="WP_259312821.1">
    <property type="nucleotide sequence ID" value="NZ_CP087164.1"/>
</dbReference>
<dbReference type="InterPro" id="IPR006342">
    <property type="entry name" value="FkbM_mtfrase"/>
</dbReference>
<dbReference type="AlphaFoldDB" id="A0A9E7C2U2"/>
<dbReference type="EMBL" id="CP087164">
    <property type="protein sequence ID" value="UGS38806.1"/>
    <property type="molecule type" value="Genomic_DNA"/>
</dbReference>
<dbReference type="NCBIfam" id="TIGR01444">
    <property type="entry name" value="fkbM_fam"/>
    <property type="match status" value="1"/>
</dbReference>
<name>A0A9E7C2U2_9ACTN</name>
<proteinExistence type="predicted"/>
<dbReference type="Pfam" id="PF05050">
    <property type="entry name" value="Methyltransf_21"/>
    <property type="match status" value="1"/>
</dbReference>
<dbReference type="Gene3D" id="3.40.50.150">
    <property type="entry name" value="Vaccinia Virus protein VP39"/>
    <property type="match status" value="1"/>
</dbReference>
<feature type="domain" description="Methyltransferase FkbM" evidence="1">
    <location>
        <begin position="37"/>
        <end position="201"/>
    </location>
</feature>
<dbReference type="KEGG" id="sbae:DSM104329_05236"/>
<evidence type="ECO:0000313" key="3">
    <source>
        <dbReference type="Proteomes" id="UP001162834"/>
    </source>
</evidence>
<dbReference type="Proteomes" id="UP001162834">
    <property type="component" value="Chromosome"/>
</dbReference>